<dbReference type="UniPathway" id="UPA00219"/>
<dbReference type="GO" id="GO:0004180">
    <property type="term" value="F:carboxypeptidase activity"/>
    <property type="evidence" value="ECO:0007669"/>
    <property type="project" value="UniProtKB-ARBA"/>
</dbReference>
<evidence type="ECO:0000256" key="1">
    <source>
        <dbReference type="ARBA" id="ARBA00004752"/>
    </source>
</evidence>
<keyword evidence="5 7" id="KW-0573">Peptidoglycan synthesis</keyword>
<evidence type="ECO:0000256" key="6">
    <source>
        <dbReference type="ARBA" id="ARBA00023316"/>
    </source>
</evidence>
<accession>A0A6S6SB41</accession>
<evidence type="ECO:0000256" key="4">
    <source>
        <dbReference type="ARBA" id="ARBA00022960"/>
    </source>
</evidence>
<dbReference type="GO" id="GO:0071555">
    <property type="term" value="P:cell wall organization"/>
    <property type="evidence" value="ECO:0007669"/>
    <property type="project" value="UniProtKB-UniRule"/>
</dbReference>
<keyword evidence="8" id="KW-0472">Membrane</keyword>
<dbReference type="Pfam" id="PF03734">
    <property type="entry name" value="YkuD"/>
    <property type="match status" value="1"/>
</dbReference>
<dbReference type="PROSITE" id="PS52029">
    <property type="entry name" value="LD_TPASE"/>
    <property type="match status" value="1"/>
</dbReference>
<keyword evidence="8" id="KW-1133">Transmembrane helix</keyword>
<dbReference type="InterPro" id="IPR005490">
    <property type="entry name" value="LD_TPept_cat_dom"/>
</dbReference>
<dbReference type="GO" id="GO:0008360">
    <property type="term" value="P:regulation of cell shape"/>
    <property type="evidence" value="ECO:0007669"/>
    <property type="project" value="UniProtKB-UniRule"/>
</dbReference>
<keyword evidence="6 7" id="KW-0961">Cell wall biogenesis/degradation</keyword>
<dbReference type="CDD" id="cd16913">
    <property type="entry name" value="YkuD_like"/>
    <property type="match status" value="1"/>
</dbReference>
<keyword evidence="3" id="KW-0808">Transferase</keyword>
<name>A0A6S6SB41_9BACT</name>
<dbReference type="GO" id="GO:0016740">
    <property type="term" value="F:transferase activity"/>
    <property type="evidence" value="ECO:0007669"/>
    <property type="project" value="UniProtKB-KW"/>
</dbReference>
<comment type="similarity">
    <text evidence="2">Belongs to the YkuD family.</text>
</comment>
<evidence type="ECO:0000313" key="10">
    <source>
        <dbReference type="EMBL" id="CAA6800395.1"/>
    </source>
</evidence>
<evidence type="ECO:0000256" key="2">
    <source>
        <dbReference type="ARBA" id="ARBA00005992"/>
    </source>
</evidence>
<proteinExistence type="inferred from homology"/>
<reference evidence="10" key="1">
    <citation type="submission" date="2020-01" db="EMBL/GenBank/DDBJ databases">
        <authorList>
            <person name="Meier V. D."/>
            <person name="Meier V D."/>
        </authorList>
    </citation>
    <scope>NUCLEOTIDE SEQUENCE</scope>
    <source>
        <strain evidence="10">HLG_WM_MAG_04</strain>
    </source>
</reference>
<dbReference type="PANTHER" id="PTHR36699">
    <property type="entry name" value="LD-TRANSPEPTIDASE"/>
    <property type="match status" value="1"/>
</dbReference>
<evidence type="ECO:0000256" key="7">
    <source>
        <dbReference type="PROSITE-ProRule" id="PRU01373"/>
    </source>
</evidence>
<keyword evidence="8" id="KW-0812">Transmembrane</keyword>
<evidence type="ECO:0000256" key="3">
    <source>
        <dbReference type="ARBA" id="ARBA00022679"/>
    </source>
</evidence>
<evidence type="ECO:0000256" key="8">
    <source>
        <dbReference type="SAM" id="Phobius"/>
    </source>
</evidence>
<feature type="active site" description="Proton donor/acceptor" evidence="7">
    <location>
        <position position="201"/>
    </location>
</feature>
<dbReference type="EMBL" id="CACVAX010000001">
    <property type="protein sequence ID" value="CAA6800395.1"/>
    <property type="molecule type" value="Genomic_DNA"/>
</dbReference>
<feature type="domain" description="L,D-TPase catalytic" evidence="9">
    <location>
        <begin position="106"/>
        <end position="237"/>
    </location>
</feature>
<evidence type="ECO:0000256" key="5">
    <source>
        <dbReference type="ARBA" id="ARBA00022984"/>
    </source>
</evidence>
<gene>
    <name evidence="10" type="ORF">HELGO_WM9747</name>
</gene>
<dbReference type="GO" id="GO:0009252">
    <property type="term" value="P:peptidoglycan biosynthetic process"/>
    <property type="evidence" value="ECO:0007669"/>
    <property type="project" value="UniProtKB-UniPathway"/>
</dbReference>
<keyword evidence="4 7" id="KW-0133">Cell shape</keyword>
<sequence length="271" mass="31420">MKNIIPHFLLFTVLFFGFASLFYFYGKNIWYPYYKKHSYKETLTPQPIVPCDECTLTHVEPLQQPTIVQKECPEQKPTPPTEILSSKQKLKRHLADSDFIVYPNNLTLIGLKHEKVLEVWTKKNGKNIHITSYPFTAFSGILGPKVKEGDRQIPEGIYGISYLNPNSKYHLSMRINYPNAFDKRKAREEKRSNLGGDIMIHGNAVTVGCIPIGDDKIEELYFLAQKVGINNIKVILAPVDFRRMEVSINKKNKHPWLRELYTQIKKEMVTY</sequence>
<organism evidence="10">
    <name type="scientific">uncultured Sulfurovum sp</name>
    <dbReference type="NCBI Taxonomy" id="269237"/>
    <lineage>
        <taxon>Bacteria</taxon>
        <taxon>Pseudomonadati</taxon>
        <taxon>Campylobacterota</taxon>
        <taxon>Epsilonproteobacteria</taxon>
        <taxon>Campylobacterales</taxon>
        <taxon>Sulfurovaceae</taxon>
        <taxon>Sulfurovum</taxon>
        <taxon>environmental samples</taxon>
    </lineage>
</organism>
<dbReference type="PANTHER" id="PTHR36699:SF1">
    <property type="entry name" value="L,D-TRANSPEPTIDASE YAFK-RELATED"/>
    <property type="match status" value="1"/>
</dbReference>
<dbReference type="AlphaFoldDB" id="A0A6S6SB41"/>
<comment type="pathway">
    <text evidence="1 7">Cell wall biogenesis; peptidoglycan biosynthesis.</text>
</comment>
<dbReference type="SUPFAM" id="SSF141523">
    <property type="entry name" value="L,D-transpeptidase catalytic domain-like"/>
    <property type="match status" value="1"/>
</dbReference>
<evidence type="ECO:0000259" key="9">
    <source>
        <dbReference type="PROSITE" id="PS52029"/>
    </source>
</evidence>
<protein>
    <submittedName>
        <fullName evidence="10">Inner membrane protein</fullName>
    </submittedName>
</protein>
<dbReference type="InterPro" id="IPR038063">
    <property type="entry name" value="Transpep_catalytic_dom"/>
</dbReference>
<feature type="transmembrane region" description="Helical" evidence="8">
    <location>
        <begin position="6"/>
        <end position="26"/>
    </location>
</feature>
<feature type="active site" description="Nucleophile" evidence="7">
    <location>
        <position position="209"/>
    </location>
</feature>